<reference evidence="1 2" key="1">
    <citation type="submission" date="2015-01" db="EMBL/GenBank/DDBJ databases">
        <title>Draft genome of the acidophilic iron oxidizer Acidithrix ferrooxidans strain Py-F3.</title>
        <authorList>
            <person name="Poehlein A."/>
            <person name="Eisen S."/>
            <person name="Schloemann M."/>
            <person name="Johnson B.D."/>
            <person name="Daniel R."/>
            <person name="Muehling M."/>
        </authorList>
    </citation>
    <scope>NUCLEOTIDE SEQUENCE [LARGE SCALE GENOMIC DNA]</scope>
    <source>
        <strain evidence="1 2">Py-F3</strain>
    </source>
</reference>
<dbReference type="RefSeq" id="WP_052606350.1">
    <property type="nucleotide sequence ID" value="NZ_JXYS01000081.1"/>
</dbReference>
<dbReference type="AlphaFoldDB" id="A0A0D8HEU8"/>
<dbReference type="Proteomes" id="UP000032360">
    <property type="component" value="Unassembled WGS sequence"/>
</dbReference>
<evidence type="ECO:0000313" key="2">
    <source>
        <dbReference type="Proteomes" id="UP000032360"/>
    </source>
</evidence>
<evidence type="ECO:0000313" key="1">
    <source>
        <dbReference type="EMBL" id="KJF16485.1"/>
    </source>
</evidence>
<protein>
    <submittedName>
        <fullName evidence="1">Uncharacterized protein</fullName>
    </submittedName>
</protein>
<proteinExistence type="predicted"/>
<keyword evidence="2" id="KW-1185">Reference proteome</keyword>
<dbReference type="STRING" id="1280514.AXFE_26500"/>
<comment type="caution">
    <text evidence="1">The sequence shown here is derived from an EMBL/GenBank/DDBJ whole genome shotgun (WGS) entry which is preliminary data.</text>
</comment>
<name>A0A0D8HEU8_9ACTN</name>
<gene>
    <name evidence="1" type="ORF">AXFE_26500</name>
</gene>
<dbReference type="EMBL" id="JXYS01000081">
    <property type="protein sequence ID" value="KJF16485.1"/>
    <property type="molecule type" value="Genomic_DNA"/>
</dbReference>
<accession>A0A0D8HEU8</accession>
<organism evidence="1 2">
    <name type="scientific">Acidithrix ferrooxidans</name>
    <dbReference type="NCBI Taxonomy" id="1280514"/>
    <lineage>
        <taxon>Bacteria</taxon>
        <taxon>Bacillati</taxon>
        <taxon>Actinomycetota</taxon>
        <taxon>Acidimicrobiia</taxon>
        <taxon>Acidimicrobiales</taxon>
        <taxon>Acidimicrobiaceae</taxon>
        <taxon>Acidithrix</taxon>
    </lineage>
</organism>
<sequence length="207" mass="22595">MLSKKIAMDIGNHLVQLDFNNSQGVNEMLVLLENCFFEVGVGDDLGIFSFLVRAFDRIVAMDALVVARAISSNVNNGYVGESLKFTSSQEYLIEDLSTLLIETRGLLEPVIDPRSQREAVNLFSNILLDIRYNKPQGVVKALAKLLVLDGVGNFVDSISVILEHVDALPGVDESGVVFTDLSSLRVKLREVLSGGPFEALIVEVARG</sequence>